<feature type="region of interest" description="Disordered" evidence="1">
    <location>
        <begin position="30"/>
        <end position="99"/>
    </location>
</feature>
<sequence length="409" mass="43814">MPALLLLIPVLIALAALVWWKFRPTARQHHTKTAQLPSDGQAQQPHPTASPQPPTILPAKRPTVHAPGLDRQALPNASALGKPTSPPSTGTLPPDTPPELAAFHWMLERDLSPARHKALMTVIGGIPRPPLSMQKLLEPDFFNRADPAELSELLMGEPLIAARVLAIVNSPFYGLPQPVTSIEPAVTLLGMDTVRNVCLQYMLAQAFRPELASAQRSFDAIWQASATASELCLHLGKALGWPEPGVLATKVVLAFVGHLAAASLLPSNGVEEWLMLDRLHRAELEQEVIGVAAGEVASLVLRLWELPTTLVQDVSAISRVLVTPATAVDTAQAPLLALGYLCIGLGEKLALGQLASLKAYDLDADLGSDTFHLRSYLSHPALAQLRAVLASTELHAALHAMQVPGSIRH</sequence>
<feature type="compositionally biased region" description="Polar residues" evidence="1">
    <location>
        <begin position="33"/>
        <end position="47"/>
    </location>
</feature>
<dbReference type="Gene3D" id="1.10.3210.10">
    <property type="entry name" value="Hypothetical protein af1432"/>
    <property type="match status" value="1"/>
</dbReference>
<evidence type="ECO:0000256" key="1">
    <source>
        <dbReference type="SAM" id="MobiDB-lite"/>
    </source>
</evidence>
<dbReference type="EMBL" id="JBHSHJ010000001">
    <property type="protein sequence ID" value="MFC4787855.1"/>
    <property type="molecule type" value="Genomic_DNA"/>
</dbReference>
<name>A0ABV9Q9G0_9BURK</name>
<accession>A0ABV9Q9G0</accession>
<keyword evidence="4" id="KW-1185">Reference proteome</keyword>
<evidence type="ECO:0000259" key="2">
    <source>
        <dbReference type="PROSITE" id="PS51833"/>
    </source>
</evidence>
<evidence type="ECO:0000313" key="3">
    <source>
        <dbReference type="EMBL" id="MFC4787855.1"/>
    </source>
</evidence>
<dbReference type="PROSITE" id="PS51833">
    <property type="entry name" value="HDOD"/>
    <property type="match status" value="1"/>
</dbReference>
<dbReference type="RefSeq" id="WP_382429683.1">
    <property type="nucleotide sequence ID" value="NZ_JBHSHJ010000001.1"/>
</dbReference>
<evidence type="ECO:0000313" key="4">
    <source>
        <dbReference type="Proteomes" id="UP001596001"/>
    </source>
</evidence>
<dbReference type="Proteomes" id="UP001596001">
    <property type="component" value="Unassembled WGS sequence"/>
</dbReference>
<proteinExistence type="predicted"/>
<dbReference type="Pfam" id="PF08668">
    <property type="entry name" value="HDOD"/>
    <property type="match status" value="1"/>
</dbReference>
<dbReference type="InterPro" id="IPR013976">
    <property type="entry name" value="HDOD"/>
</dbReference>
<reference evidence="4" key="1">
    <citation type="journal article" date="2019" name="Int. J. Syst. Evol. Microbiol.">
        <title>The Global Catalogue of Microorganisms (GCM) 10K type strain sequencing project: providing services to taxonomists for standard genome sequencing and annotation.</title>
        <authorList>
            <consortium name="The Broad Institute Genomics Platform"/>
            <consortium name="The Broad Institute Genome Sequencing Center for Infectious Disease"/>
            <person name="Wu L."/>
            <person name="Ma J."/>
        </authorList>
    </citation>
    <scope>NUCLEOTIDE SEQUENCE [LARGE SCALE GENOMIC DNA]</scope>
    <source>
        <strain evidence="4">CCUG 49452</strain>
    </source>
</reference>
<dbReference type="PANTHER" id="PTHR33525">
    <property type="match status" value="1"/>
</dbReference>
<feature type="domain" description="HDOD" evidence="2">
    <location>
        <begin position="126"/>
        <end position="320"/>
    </location>
</feature>
<organism evidence="3 4">
    <name type="scientific">Giesbergeria sinuosa</name>
    <dbReference type="NCBI Taxonomy" id="80883"/>
    <lineage>
        <taxon>Bacteria</taxon>
        <taxon>Pseudomonadati</taxon>
        <taxon>Pseudomonadota</taxon>
        <taxon>Betaproteobacteria</taxon>
        <taxon>Burkholderiales</taxon>
        <taxon>Comamonadaceae</taxon>
        <taxon>Giesbergeria</taxon>
    </lineage>
</organism>
<protein>
    <submittedName>
        <fullName evidence="3">HDOD domain-containing protein</fullName>
    </submittedName>
</protein>
<gene>
    <name evidence="3" type="ORF">ACFO6X_02445</name>
</gene>
<dbReference type="InterPro" id="IPR052340">
    <property type="entry name" value="RNase_Y/CdgJ"/>
</dbReference>
<dbReference type="PANTHER" id="PTHR33525:SF4">
    <property type="entry name" value="CYCLIC DI-GMP PHOSPHODIESTERASE CDGJ"/>
    <property type="match status" value="1"/>
</dbReference>
<dbReference type="SUPFAM" id="SSF109604">
    <property type="entry name" value="HD-domain/PDEase-like"/>
    <property type="match status" value="1"/>
</dbReference>
<comment type="caution">
    <text evidence="3">The sequence shown here is derived from an EMBL/GenBank/DDBJ whole genome shotgun (WGS) entry which is preliminary data.</text>
</comment>